<dbReference type="InterPro" id="IPR037359">
    <property type="entry name" value="NST/OST"/>
</dbReference>
<feature type="domain" description="Sulfotransferase" evidence="6">
    <location>
        <begin position="260"/>
        <end position="499"/>
    </location>
</feature>
<comment type="similarity">
    <text evidence="1">Belongs to the aspartyl/asparaginyl beta-hydroxylase family.</text>
</comment>
<dbReference type="SUPFAM" id="SSF52540">
    <property type="entry name" value="P-loop containing nucleoside triphosphate hydrolases"/>
    <property type="match status" value="1"/>
</dbReference>
<dbReference type="InterPro" id="IPR027443">
    <property type="entry name" value="IPNS-like_sf"/>
</dbReference>
<proteinExistence type="inferred from homology"/>
<evidence type="ECO:0000256" key="5">
    <source>
        <dbReference type="PIRSR" id="PIRSR637359-2"/>
    </source>
</evidence>
<keyword evidence="3" id="KW-0325">Glycoprotein</keyword>
<dbReference type="GeneID" id="20083204"/>
<feature type="active site" description="For sulfotransferase activity" evidence="4">
    <location>
        <position position="269"/>
    </location>
</feature>
<dbReference type="RefSeq" id="XP_008869328.1">
    <property type="nucleotide sequence ID" value="XM_008871106.1"/>
</dbReference>
<dbReference type="SUPFAM" id="SSF51197">
    <property type="entry name" value="Clavaminate synthase-like"/>
    <property type="match status" value="1"/>
</dbReference>
<feature type="binding site" evidence="5">
    <location>
        <position position="378"/>
    </location>
    <ligand>
        <name>3'-phosphoadenylyl sulfate</name>
        <dbReference type="ChEBI" id="CHEBI:58339"/>
    </ligand>
</feature>
<dbReference type="InterPro" id="IPR007803">
    <property type="entry name" value="Asp/Arg/Pro-Hydrxlase"/>
</dbReference>
<evidence type="ECO:0000259" key="7">
    <source>
        <dbReference type="Pfam" id="PF05118"/>
    </source>
</evidence>
<accession>A0A024UAQ8</accession>
<evidence type="ECO:0000313" key="8">
    <source>
        <dbReference type="EMBL" id="ETW02723.1"/>
    </source>
</evidence>
<dbReference type="PANTHER" id="PTHR10605">
    <property type="entry name" value="HEPARAN SULFATE SULFOTRANSFERASE"/>
    <property type="match status" value="1"/>
</dbReference>
<dbReference type="Pfam" id="PF00685">
    <property type="entry name" value="Sulfotransfer_1"/>
    <property type="match status" value="1"/>
</dbReference>
<dbReference type="Gene3D" id="2.60.120.330">
    <property type="entry name" value="B-lactam Antibiotic, Isopenicillin N Synthase, Chain"/>
    <property type="match status" value="1"/>
</dbReference>
<gene>
    <name evidence="8" type="ORF">H310_06154</name>
</gene>
<evidence type="ECO:0000256" key="4">
    <source>
        <dbReference type="PIRSR" id="PIRSR637359-1"/>
    </source>
</evidence>
<dbReference type="eggNOG" id="KOG3704">
    <property type="taxonomic scope" value="Eukaryota"/>
</dbReference>
<sequence length="550" mass="62668">MLVAMFQIDSTEMVAIVDVGEIPLHDKHIPTANLSKDKTIGPLVTLRHANVNIQALQDRLRLLEETMGIWDPAHQVGNVPIRRAGHDAWGIDKIMLVFCDDYMKNVYEFPWLEKWIDVLQPFFDLLQVPLTRVVRCLLARMPADSDIPVHNDTGYWVDKCHRIHLPVFTDPAVDFRVGREEKSMVAYDFAEGHIYELNNASKHKVHNYWSQPRVHLIFDYVDATFPISSIPRVKLTPGMVLHQTRRSVDASTLYGTRVPPSFIIIGAQKAGTTSLYDYITQHDLVVPSIRKETHYFDWRWDSSLPPIDGPDGVTKHKAMYHRFFRTDVLLPNPSIQTGEATPSYMLGGSVVIQRFKALVSAETKILVILRNPVDRAFSHYNMTADTEGNAEQLKNRGHAALDGRTFEEIVSSEIAEIEALGIHPEMSFDEFDEVYLKSRVNYRHGGHSFVGRGLYALQLAGWYQAFPSSHIHVVNMDDMKTSVGLHDVMNSVYSFLDLPPYTIQDSSAKNTRLYAQMSPETRERLELFYAPFNVKLKALLGEKSNFSWAV</sequence>
<dbReference type="InterPro" id="IPR027417">
    <property type="entry name" value="P-loop_NTPase"/>
</dbReference>
<evidence type="ECO:0008006" key="9">
    <source>
        <dbReference type="Google" id="ProtNLM"/>
    </source>
</evidence>
<name>A0A024UAQ8_9STRA</name>
<dbReference type="PANTHER" id="PTHR10605:SF56">
    <property type="entry name" value="BIFUNCTIONAL HEPARAN SULFATE N-DEACETYLASE_N-SULFOTRANSFERASE"/>
    <property type="match status" value="1"/>
</dbReference>
<dbReference type="AlphaFoldDB" id="A0A024UAQ8"/>
<feature type="domain" description="Aspartyl/asparaginy/proline hydroxylase" evidence="7">
    <location>
        <begin position="132"/>
        <end position="221"/>
    </location>
</feature>
<dbReference type="Pfam" id="PF05118">
    <property type="entry name" value="Asp_Arg_Hydrox"/>
    <property type="match status" value="1"/>
</dbReference>
<evidence type="ECO:0000256" key="3">
    <source>
        <dbReference type="ARBA" id="ARBA00023180"/>
    </source>
</evidence>
<protein>
    <recommendedName>
        <fullName evidence="9">Aspartyl/asparaginy/proline hydroxylase domain-containing protein</fullName>
    </recommendedName>
</protein>
<evidence type="ECO:0000259" key="6">
    <source>
        <dbReference type="Pfam" id="PF00685"/>
    </source>
</evidence>
<dbReference type="OrthoDB" id="411451at2759"/>
<keyword evidence="2" id="KW-0808">Transferase</keyword>
<reference evidence="8" key="1">
    <citation type="submission" date="2013-12" db="EMBL/GenBank/DDBJ databases">
        <title>The Genome Sequence of Aphanomyces invadans NJM9701.</title>
        <authorList>
            <consortium name="The Broad Institute Genomics Platform"/>
            <person name="Russ C."/>
            <person name="Tyler B."/>
            <person name="van West P."/>
            <person name="Dieguez-Uribeondo J."/>
            <person name="Young S.K."/>
            <person name="Zeng Q."/>
            <person name="Gargeya S."/>
            <person name="Fitzgerald M."/>
            <person name="Abouelleil A."/>
            <person name="Alvarado L."/>
            <person name="Chapman S.B."/>
            <person name="Gainer-Dewar J."/>
            <person name="Goldberg J."/>
            <person name="Griggs A."/>
            <person name="Gujja S."/>
            <person name="Hansen M."/>
            <person name="Howarth C."/>
            <person name="Imamovic A."/>
            <person name="Ireland A."/>
            <person name="Larimer J."/>
            <person name="McCowan C."/>
            <person name="Murphy C."/>
            <person name="Pearson M."/>
            <person name="Poon T.W."/>
            <person name="Priest M."/>
            <person name="Roberts A."/>
            <person name="Saif S."/>
            <person name="Shea T."/>
            <person name="Sykes S."/>
            <person name="Wortman J."/>
            <person name="Nusbaum C."/>
            <person name="Birren B."/>
        </authorList>
    </citation>
    <scope>NUCLEOTIDE SEQUENCE [LARGE SCALE GENOMIC DNA]</scope>
    <source>
        <strain evidence="8">NJM9701</strain>
    </source>
</reference>
<organism evidence="8">
    <name type="scientific">Aphanomyces invadans</name>
    <dbReference type="NCBI Taxonomy" id="157072"/>
    <lineage>
        <taxon>Eukaryota</taxon>
        <taxon>Sar</taxon>
        <taxon>Stramenopiles</taxon>
        <taxon>Oomycota</taxon>
        <taxon>Saprolegniomycetes</taxon>
        <taxon>Saprolegniales</taxon>
        <taxon>Verrucalvaceae</taxon>
        <taxon>Aphanomyces</taxon>
    </lineage>
</organism>
<dbReference type="InterPro" id="IPR000863">
    <property type="entry name" value="Sulfotransferase_dom"/>
</dbReference>
<evidence type="ECO:0000256" key="1">
    <source>
        <dbReference type="ARBA" id="ARBA00007730"/>
    </source>
</evidence>
<dbReference type="STRING" id="157072.A0A024UAQ8"/>
<evidence type="ECO:0000256" key="2">
    <source>
        <dbReference type="ARBA" id="ARBA00022679"/>
    </source>
</evidence>
<dbReference type="GO" id="GO:0008146">
    <property type="term" value="F:sulfotransferase activity"/>
    <property type="evidence" value="ECO:0007669"/>
    <property type="project" value="InterPro"/>
</dbReference>
<dbReference type="Gene3D" id="3.40.50.300">
    <property type="entry name" value="P-loop containing nucleotide triphosphate hydrolases"/>
    <property type="match status" value="1"/>
</dbReference>
<dbReference type="EMBL" id="KI913961">
    <property type="protein sequence ID" value="ETW02723.1"/>
    <property type="molecule type" value="Genomic_DNA"/>
</dbReference>
<feature type="binding site" evidence="5">
    <location>
        <position position="370"/>
    </location>
    <ligand>
        <name>3'-phosphoadenylyl sulfate</name>
        <dbReference type="ChEBI" id="CHEBI:58339"/>
    </ligand>
</feature>
<dbReference type="VEuPathDB" id="FungiDB:H310_06154"/>